<keyword evidence="1" id="KW-0175">Coiled coil</keyword>
<evidence type="ECO:0000313" key="2">
    <source>
        <dbReference type="EMBL" id="PKC04715.1"/>
    </source>
</evidence>
<organism evidence="2 3">
    <name type="scientific">Rhizophagus irregularis</name>
    <dbReference type="NCBI Taxonomy" id="588596"/>
    <lineage>
        <taxon>Eukaryota</taxon>
        <taxon>Fungi</taxon>
        <taxon>Fungi incertae sedis</taxon>
        <taxon>Mucoromycota</taxon>
        <taxon>Glomeromycotina</taxon>
        <taxon>Glomeromycetes</taxon>
        <taxon>Glomerales</taxon>
        <taxon>Glomeraceae</taxon>
        <taxon>Rhizophagus</taxon>
    </lineage>
</organism>
<name>A0A2N0PD07_9GLOM</name>
<dbReference type="VEuPathDB" id="FungiDB:RhiirA1_455302"/>
<dbReference type="Proteomes" id="UP000232722">
    <property type="component" value="Unassembled WGS sequence"/>
</dbReference>
<feature type="coiled-coil region" evidence="1">
    <location>
        <begin position="32"/>
        <end position="68"/>
    </location>
</feature>
<sequence length="86" mass="10409">DPLAEAMISMSNARQIIWEKQLASENDQFEKKQVVEKEIREAETVFKKEELEVERIKAETLRKKMEFEIEQSHMQYKIRMKELDHL</sequence>
<gene>
    <name evidence="2" type="ORF">RhiirA5_421868</name>
</gene>
<dbReference type="VEuPathDB" id="FungiDB:FUN_016451"/>
<accession>A0A2N0PD07</accession>
<evidence type="ECO:0000313" key="3">
    <source>
        <dbReference type="Proteomes" id="UP000232722"/>
    </source>
</evidence>
<comment type="caution">
    <text evidence="2">The sequence shown here is derived from an EMBL/GenBank/DDBJ whole genome shotgun (WGS) entry which is preliminary data.</text>
</comment>
<dbReference type="EMBL" id="LLXJ01000966">
    <property type="protein sequence ID" value="PKC04715.1"/>
    <property type="molecule type" value="Genomic_DNA"/>
</dbReference>
<dbReference type="VEuPathDB" id="FungiDB:RhiirFUN_021193"/>
<reference evidence="2 3" key="1">
    <citation type="submission" date="2016-04" db="EMBL/GenBank/DDBJ databases">
        <title>Genome analyses suggest a sexual origin of heterokaryosis in a supposedly ancient asexual fungus.</title>
        <authorList>
            <person name="Ropars J."/>
            <person name="Sedzielewska K."/>
            <person name="Noel J."/>
            <person name="Charron P."/>
            <person name="Farinelli L."/>
            <person name="Marton T."/>
            <person name="Kruger M."/>
            <person name="Pelin A."/>
            <person name="Brachmann A."/>
            <person name="Corradi N."/>
        </authorList>
    </citation>
    <scope>NUCLEOTIDE SEQUENCE [LARGE SCALE GENOMIC DNA]</scope>
    <source>
        <strain evidence="2 3">A5</strain>
    </source>
</reference>
<dbReference type="AlphaFoldDB" id="A0A2N0PD07"/>
<feature type="non-terminal residue" evidence="2">
    <location>
        <position position="1"/>
    </location>
</feature>
<evidence type="ECO:0000256" key="1">
    <source>
        <dbReference type="SAM" id="Coils"/>
    </source>
</evidence>
<proteinExistence type="predicted"/>
<protein>
    <submittedName>
        <fullName evidence="2">Uncharacterized protein</fullName>
    </submittedName>
</protein>
<reference evidence="2 3" key="2">
    <citation type="submission" date="2017-09" db="EMBL/GenBank/DDBJ databases">
        <title>Extensive intraspecific genome diversity in a model arbuscular mycorrhizal fungus.</title>
        <authorList>
            <person name="Chen E.C."/>
            <person name="Morin E."/>
            <person name="Beaudet D."/>
            <person name="Noel J."/>
            <person name="Ndikumana S."/>
            <person name="Charron P."/>
            <person name="St-Onge C."/>
            <person name="Giorgi J."/>
            <person name="Grigoriev I.V."/>
            <person name="Roux C."/>
            <person name="Martin F.M."/>
            <person name="Corradi N."/>
        </authorList>
    </citation>
    <scope>NUCLEOTIDE SEQUENCE [LARGE SCALE GENOMIC DNA]</scope>
    <source>
        <strain evidence="2 3">A5</strain>
    </source>
</reference>